<comment type="similarity">
    <text evidence="2">Belongs to the PpiC/parvulin rotamase family.</text>
</comment>
<dbReference type="EMBL" id="CP011971">
    <property type="protein sequence ID" value="AMN46851.1"/>
    <property type="molecule type" value="Genomic_DNA"/>
</dbReference>
<dbReference type="AlphaFoldDB" id="A0A127FB37"/>
<sequence>MLLIACGKNGASDAAENGDRVATVNGEIISKAEFDLYLDNVGRQSGRDVQEDQHSQLLDQYISMKLAAEAAEKAGITKDSKVANQIALARMNVIVDASLQKYIDEHPVADEELKPEYDAQVAAMPHEYHARHILVDEQSDAEAITRQLEGGADFEKLAAEKSKDSSGQSGGDLGWFTLETMVKPFADAVAALQPGQLTKQPVKSQFGWHIIKLEDSRVATPPAFDEVKDRVKMLLQRKKLQTYLEDLRKAAKIEKSI</sequence>
<keyword evidence="8" id="KW-1185">Reference proteome</keyword>
<dbReference type="Gene3D" id="3.10.50.40">
    <property type="match status" value="1"/>
</dbReference>
<evidence type="ECO:0000256" key="3">
    <source>
        <dbReference type="ARBA" id="ARBA00013194"/>
    </source>
</evidence>
<dbReference type="Pfam" id="PF13623">
    <property type="entry name" value="SurA_N_2"/>
    <property type="match status" value="1"/>
</dbReference>
<dbReference type="EC" id="5.2.1.8" evidence="3"/>
<dbReference type="InterPro" id="IPR000297">
    <property type="entry name" value="PPIase_PpiC"/>
</dbReference>
<feature type="domain" description="PpiC" evidence="6">
    <location>
        <begin position="125"/>
        <end position="215"/>
    </location>
</feature>
<dbReference type="PANTHER" id="PTHR47245:SF2">
    <property type="entry name" value="PEPTIDYL-PROLYL CIS-TRANS ISOMERASE HP_0175-RELATED"/>
    <property type="match status" value="1"/>
</dbReference>
<reference evidence="7 8" key="1">
    <citation type="submission" date="2015-06" db="EMBL/GenBank/DDBJ databases">
        <title>A Comprehensive Approach to Explore the Metabolic and Phylogenetic Diversity of Bacterial Steroid Degradation in the Environment: Testosterone as an Example.</title>
        <authorList>
            <person name="Yang F.-C."/>
            <person name="Chen Y.-L."/>
            <person name="Yu C.-P."/>
            <person name="Tang S.-L."/>
            <person name="Wang P.-H."/>
            <person name="Ismail W."/>
            <person name="Wang C.-H."/>
            <person name="Yang C.-Y."/>
            <person name="Chiang Y.-R."/>
        </authorList>
    </citation>
    <scope>NUCLEOTIDE SEQUENCE [LARGE SCALE GENOMIC DNA]</scope>
    <source>
        <strain evidence="7 8">DSM 18526</strain>
    </source>
</reference>
<dbReference type="SUPFAM" id="SSF54534">
    <property type="entry name" value="FKBP-like"/>
    <property type="match status" value="1"/>
</dbReference>
<dbReference type="InterPro" id="IPR023058">
    <property type="entry name" value="PPIase_PpiC_CS"/>
</dbReference>
<protein>
    <recommendedName>
        <fullName evidence="3">peptidylprolyl isomerase</fullName>
        <ecNumber evidence="3">5.2.1.8</ecNumber>
    </recommendedName>
</protein>
<dbReference type="PROSITE" id="PS50198">
    <property type="entry name" value="PPIC_PPIASE_2"/>
    <property type="match status" value="1"/>
</dbReference>
<comment type="catalytic activity">
    <reaction evidence="1">
        <text>[protein]-peptidylproline (omega=180) = [protein]-peptidylproline (omega=0)</text>
        <dbReference type="Rhea" id="RHEA:16237"/>
        <dbReference type="Rhea" id="RHEA-COMP:10747"/>
        <dbReference type="Rhea" id="RHEA-COMP:10748"/>
        <dbReference type="ChEBI" id="CHEBI:83833"/>
        <dbReference type="ChEBI" id="CHEBI:83834"/>
        <dbReference type="EC" id="5.2.1.8"/>
    </reaction>
</comment>
<dbReference type="InterPro" id="IPR027304">
    <property type="entry name" value="Trigger_fact/SurA_dom_sf"/>
</dbReference>
<dbReference type="InterPro" id="IPR046357">
    <property type="entry name" value="PPIase_dom_sf"/>
</dbReference>
<dbReference type="SUPFAM" id="SSF109998">
    <property type="entry name" value="Triger factor/SurA peptide-binding domain-like"/>
    <property type="match status" value="1"/>
</dbReference>
<keyword evidence="4 5" id="KW-0697">Rotamase</keyword>
<dbReference type="Proteomes" id="UP000070250">
    <property type="component" value="Chromosome"/>
</dbReference>
<evidence type="ECO:0000313" key="8">
    <source>
        <dbReference type="Proteomes" id="UP000070250"/>
    </source>
</evidence>
<dbReference type="InterPro" id="IPR050245">
    <property type="entry name" value="PrsA_foldase"/>
</dbReference>
<dbReference type="STRING" id="465721.ACG33_07020"/>
<evidence type="ECO:0000256" key="5">
    <source>
        <dbReference type="PROSITE-ProRule" id="PRU00278"/>
    </source>
</evidence>
<dbReference type="PROSITE" id="PS01096">
    <property type="entry name" value="PPIC_PPIASE_1"/>
    <property type="match status" value="1"/>
</dbReference>
<evidence type="ECO:0000256" key="2">
    <source>
        <dbReference type="ARBA" id="ARBA00007656"/>
    </source>
</evidence>
<proteinExistence type="inferred from homology"/>
<evidence type="ECO:0000313" key="7">
    <source>
        <dbReference type="EMBL" id="AMN46851.1"/>
    </source>
</evidence>
<dbReference type="Pfam" id="PF00639">
    <property type="entry name" value="Rotamase"/>
    <property type="match status" value="1"/>
</dbReference>
<dbReference type="GO" id="GO:0003755">
    <property type="term" value="F:peptidyl-prolyl cis-trans isomerase activity"/>
    <property type="evidence" value="ECO:0007669"/>
    <property type="project" value="UniProtKB-KW"/>
</dbReference>
<dbReference type="KEGG" id="sdf:ACG33_07020"/>
<evidence type="ECO:0000256" key="4">
    <source>
        <dbReference type="ARBA" id="ARBA00023110"/>
    </source>
</evidence>
<keyword evidence="5 7" id="KW-0413">Isomerase</keyword>
<organism evidence="7 8">
    <name type="scientific">Steroidobacter denitrificans</name>
    <dbReference type="NCBI Taxonomy" id="465721"/>
    <lineage>
        <taxon>Bacteria</taxon>
        <taxon>Pseudomonadati</taxon>
        <taxon>Pseudomonadota</taxon>
        <taxon>Gammaproteobacteria</taxon>
        <taxon>Steroidobacterales</taxon>
        <taxon>Steroidobacteraceae</taxon>
        <taxon>Steroidobacter</taxon>
    </lineage>
</organism>
<evidence type="ECO:0000259" key="6">
    <source>
        <dbReference type="PROSITE" id="PS50198"/>
    </source>
</evidence>
<dbReference type="Gene3D" id="1.10.8.1040">
    <property type="match status" value="1"/>
</dbReference>
<evidence type="ECO:0000256" key="1">
    <source>
        <dbReference type="ARBA" id="ARBA00000971"/>
    </source>
</evidence>
<accession>A0A127FB37</accession>
<name>A0A127FB37_STEDE</name>
<dbReference type="PANTHER" id="PTHR47245">
    <property type="entry name" value="PEPTIDYLPROLYL ISOMERASE"/>
    <property type="match status" value="1"/>
</dbReference>
<gene>
    <name evidence="7" type="ORF">ACG33_07020</name>
</gene>